<feature type="region of interest" description="Disordered" evidence="3">
    <location>
        <begin position="171"/>
        <end position="227"/>
    </location>
</feature>
<dbReference type="GO" id="GO:0045944">
    <property type="term" value="P:positive regulation of transcription by RNA polymerase II"/>
    <property type="evidence" value="ECO:0007669"/>
    <property type="project" value="TreeGrafter"/>
</dbReference>
<protein>
    <recommendedName>
        <fullName evidence="4">Zn(2)-C6 fungal-type domain-containing protein</fullName>
    </recommendedName>
</protein>
<dbReference type="GO" id="GO:0005634">
    <property type="term" value="C:nucleus"/>
    <property type="evidence" value="ECO:0007669"/>
    <property type="project" value="UniProtKB-SubCell"/>
</dbReference>
<dbReference type="AlphaFoldDB" id="A0A6A5QH04"/>
<evidence type="ECO:0000256" key="3">
    <source>
        <dbReference type="SAM" id="MobiDB-lite"/>
    </source>
</evidence>
<dbReference type="EMBL" id="ML979139">
    <property type="protein sequence ID" value="KAF1913347.1"/>
    <property type="molecule type" value="Genomic_DNA"/>
</dbReference>
<feature type="compositionally biased region" description="Basic and acidic residues" evidence="3">
    <location>
        <begin position="115"/>
        <end position="126"/>
    </location>
</feature>
<name>A0A6A5QH04_AMPQU</name>
<dbReference type="SMART" id="SM00066">
    <property type="entry name" value="GAL4"/>
    <property type="match status" value="1"/>
</dbReference>
<comment type="subcellular location">
    <subcellularLocation>
        <location evidence="1">Nucleus</location>
    </subcellularLocation>
</comment>
<dbReference type="Gene3D" id="4.10.240.10">
    <property type="entry name" value="Zn(2)-C6 fungal-type DNA-binding domain"/>
    <property type="match status" value="1"/>
</dbReference>
<feature type="compositionally biased region" description="Polar residues" evidence="3">
    <location>
        <begin position="200"/>
        <end position="219"/>
    </location>
</feature>
<dbReference type="InterPro" id="IPR001138">
    <property type="entry name" value="Zn2Cys6_DnaBD"/>
</dbReference>
<dbReference type="GO" id="GO:0000976">
    <property type="term" value="F:transcription cis-regulatory region binding"/>
    <property type="evidence" value="ECO:0007669"/>
    <property type="project" value="TreeGrafter"/>
</dbReference>
<dbReference type="PROSITE" id="PS50048">
    <property type="entry name" value="ZN2_CY6_FUNGAL_2"/>
    <property type="match status" value="1"/>
</dbReference>
<evidence type="ECO:0000259" key="4">
    <source>
        <dbReference type="PROSITE" id="PS50048"/>
    </source>
</evidence>
<evidence type="ECO:0000256" key="2">
    <source>
        <dbReference type="ARBA" id="ARBA00023242"/>
    </source>
</evidence>
<dbReference type="PANTHER" id="PTHR37534:SF23">
    <property type="entry name" value="ZN(II)2CYS6 TRANSCRIPTION FACTOR (EUROFUNG)"/>
    <property type="match status" value="1"/>
</dbReference>
<dbReference type="OrthoDB" id="5391043at2759"/>
<dbReference type="SUPFAM" id="SSF57701">
    <property type="entry name" value="Zn2/Cys6 DNA-binding domain"/>
    <property type="match status" value="1"/>
</dbReference>
<dbReference type="Pfam" id="PF11951">
    <property type="entry name" value="Fungal_trans_2"/>
    <property type="match status" value="1"/>
</dbReference>
<feature type="domain" description="Zn(2)-C6 fungal-type" evidence="4">
    <location>
        <begin position="43"/>
        <end position="71"/>
    </location>
</feature>
<dbReference type="InterPro" id="IPR036864">
    <property type="entry name" value="Zn2-C6_fun-type_DNA-bd_sf"/>
</dbReference>
<keyword evidence="6" id="KW-1185">Reference proteome</keyword>
<organism evidence="5 6">
    <name type="scientific">Ampelomyces quisqualis</name>
    <name type="common">Powdery mildew agent</name>
    <dbReference type="NCBI Taxonomy" id="50730"/>
    <lineage>
        <taxon>Eukaryota</taxon>
        <taxon>Fungi</taxon>
        <taxon>Dikarya</taxon>
        <taxon>Ascomycota</taxon>
        <taxon>Pezizomycotina</taxon>
        <taxon>Dothideomycetes</taxon>
        <taxon>Pleosporomycetidae</taxon>
        <taxon>Pleosporales</taxon>
        <taxon>Pleosporineae</taxon>
        <taxon>Phaeosphaeriaceae</taxon>
        <taxon>Ampelomyces</taxon>
    </lineage>
</organism>
<feature type="compositionally biased region" description="Basic and acidic residues" evidence="3">
    <location>
        <begin position="1101"/>
        <end position="1111"/>
    </location>
</feature>
<feature type="region of interest" description="Disordered" evidence="3">
    <location>
        <begin position="887"/>
        <end position="906"/>
    </location>
</feature>
<evidence type="ECO:0000256" key="1">
    <source>
        <dbReference type="ARBA" id="ARBA00004123"/>
    </source>
</evidence>
<dbReference type="Proteomes" id="UP000800096">
    <property type="component" value="Unassembled WGS sequence"/>
</dbReference>
<accession>A0A6A5QH04</accession>
<reference evidence="5" key="1">
    <citation type="journal article" date="2020" name="Stud. Mycol.">
        <title>101 Dothideomycetes genomes: a test case for predicting lifestyles and emergence of pathogens.</title>
        <authorList>
            <person name="Haridas S."/>
            <person name="Albert R."/>
            <person name="Binder M."/>
            <person name="Bloem J."/>
            <person name="Labutti K."/>
            <person name="Salamov A."/>
            <person name="Andreopoulos B."/>
            <person name="Baker S."/>
            <person name="Barry K."/>
            <person name="Bills G."/>
            <person name="Bluhm B."/>
            <person name="Cannon C."/>
            <person name="Castanera R."/>
            <person name="Culley D."/>
            <person name="Daum C."/>
            <person name="Ezra D."/>
            <person name="Gonzalez J."/>
            <person name="Henrissat B."/>
            <person name="Kuo A."/>
            <person name="Liang C."/>
            <person name="Lipzen A."/>
            <person name="Lutzoni F."/>
            <person name="Magnuson J."/>
            <person name="Mondo S."/>
            <person name="Nolan M."/>
            <person name="Ohm R."/>
            <person name="Pangilinan J."/>
            <person name="Park H.-J."/>
            <person name="Ramirez L."/>
            <person name="Alfaro M."/>
            <person name="Sun H."/>
            <person name="Tritt A."/>
            <person name="Yoshinaga Y."/>
            <person name="Zwiers L.-H."/>
            <person name="Turgeon B."/>
            <person name="Goodwin S."/>
            <person name="Spatafora J."/>
            <person name="Crous P."/>
            <person name="Grigoriev I."/>
        </authorList>
    </citation>
    <scope>NUCLEOTIDE SEQUENCE</scope>
    <source>
        <strain evidence="5">HMLAC05119</strain>
    </source>
</reference>
<feature type="compositionally biased region" description="Polar residues" evidence="3">
    <location>
        <begin position="887"/>
        <end position="897"/>
    </location>
</feature>
<dbReference type="CDD" id="cd00067">
    <property type="entry name" value="GAL4"/>
    <property type="match status" value="1"/>
</dbReference>
<proteinExistence type="predicted"/>
<keyword evidence="2" id="KW-0539">Nucleus</keyword>
<dbReference type="GO" id="GO:0008270">
    <property type="term" value="F:zinc ion binding"/>
    <property type="evidence" value="ECO:0007669"/>
    <property type="project" value="InterPro"/>
</dbReference>
<feature type="region of interest" description="Disordered" evidence="3">
    <location>
        <begin position="269"/>
        <end position="291"/>
    </location>
</feature>
<sequence>MPDTGVMADTHITSTTGADHFTATADLPGGSTSSRMRKRTKTGCLTCRKRRIKCGEERPTCANCIKSKRQCEGYNQRVIFKTPIENWPNHPGNVTNIQYHTSMLPGTRNQPYRPPRSDAQPRDDHLTSIQPPRPLTNFDLSAVQQSPDAGLAPSQQVAIGAPHSYAQDTVYQQPLPSPHHQQPLPSPHHHAHSATTTASYLPQSSLIHSSPSPHYNNDPSIGYQAPPQYDQGQVAYRQIPVSYKSQSDLVSAVAQRLPQQALYQHPPATQLEEQSSYHSHSSVSPRSDQYTPYTEARPALQRYDSYPQAALQRFQCSPADMSRLGSYNYPAVDFHADFSHSSHSSFQIPISNLTPDVKYMPQPVLEQLLPASKAQQPQPQLLLSGFGGDDHVSPTQVLYEAAVENEDDDYWDVQSDEEMLDAEDGNSDNSMLASREFNMIRRIHHEHSNELAIRSHGAFLYEGLLTHYKPEYAASPLRNLKTARVFAHYIHVTAPSVSIYERNPRNSTMIFEGTIPASQQALWTYTLPLKALNNQGLLHAMLALASLQIARLQTASATPSYKHYAYSLKRLSRDLGNPKRRLTIPTLANSLLLAYYEVWNAEHVKWSTHLVGAAQLLTELDFRSLTREARRLRAAQTAEERQFPHQNPEMHINKKHFNKNLEERAMVPDEGLVSTIIGKGVNYDDFGMIVEENGARYEKPTKMLEKLDLQGFETLQDLYWWYARHDAFQSMVSGNPLILPFRKWSDCPPRSPIGRADALYGTHDHMILLIGRITDFTVRDRARKLQQVQADGGWRPRPGMPGFGSMGPPPTTSPDIAEQIPTPTASTGPLSGRKDPPLAGFDRGQRASLALLNGSGMAPIASRGPPPSPMPDFFGMAPTAPPMPLSTSYVNPSYTRSPPTPNTPHPKYSDLSAAYEAALEDWNAITAAHTAISHILTTARSFAPLPPDDFPPVPGDTGNMTPFGPALIHRSYDISIIWTLLHLAKLVLIRSHPAMPPAAQMAAGVGAQATQPYAMLIGRITAGMRLPMGEDLSPSLGSVLTESTLSLFFAGVQYQDPRQREWLITRLLDIDRRTGWASAGMIARGCETSWEKAASMGRGPPYERRTRRVGEEGPVELESRTTTWSDGLAEESVSPERNQNNEERGFVVKSKRSPWAMNLLGTEEDLRSGMERVGI</sequence>
<dbReference type="Pfam" id="PF00172">
    <property type="entry name" value="Zn_clus"/>
    <property type="match status" value="1"/>
</dbReference>
<dbReference type="InterPro" id="IPR021858">
    <property type="entry name" value="Fun_TF"/>
</dbReference>
<evidence type="ECO:0000313" key="5">
    <source>
        <dbReference type="EMBL" id="KAF1913347.1"/>
    </source>
</evidence>
<feature type="region of interest" description="Disordered" evidence="3">
    <location>
        <begin position="103"/>
        <end position="138"/>
    </location>
</feature>
<dbReference type="GO" id="GO:0000981">
    <property type="term" value="F:DNA-binding transcription factor activity, RNA polymerase II-specific"/>
    <property type="evidence" value="ECO:0007669"/>
    <property type="project" value="InterPro"/>
</dbReference>
<gene>
    <name evidence="5" type="ORF">BDU57DRAFT_352600</name>
</gene>
<feature type="compositionally biased region" description="Low complexity" evidence="3">
    <location>
        <begin position="172"/>
        <end position="183"/>
    </location>
</feature>
<dbReference type="PROSITE" id="PS00463">
    <property type="entry name" value="ZN2_CY6_FUNGAL_1"/>
    <property type="match status" value="1"/>
</dbReference>
<dbReference type="PANTHER" id="PTHR37534">
    <property type="entry name" value="TRANSCRIPTIONAL ACTIVATOR PROTEIN UGA3"/>
    <property type="match status" value="1"/>
</dbReference>
<evidence type="ECO:0000313" key="6">
    <source>
        <dbReference type="Proteomes" id="UP000800096"/>
    </source>
</evidence>
<feature type="region of interest" description="Disordered" evidence="3">
    <location>
        <begin position="1092"/>
        <end position="1145"/>
    </location>
</feature>
<feature type="compositionally biased region" description="Low complexity" evidence="3">
    <location>
        <begin position="276"/>
        <end position="287"/>
    </location>
</feature>
<feature type="region of interest" description="Disordered" evidence="3">
    <location>
        <begin position="858"/>
        <end position="878"/>
    </location>
</feature>
<feature type="region of interest" description="Disordered" evidence="3">
    <location>
        <begin position="787"/>
        <end position="841"/>
    </location>
</feature>